<evidence type="ECO:0000256" key="1">
    <source>
        <dbReference type="ARBA" id="ARBA00001946"/>
    </source>
</evidence>
<keyword evidence="5" id="KW-0547">Nucleotide-binding</keyword>
<feature type="domain" description="Oxidoreductase-like" evidence="11">
    <location>
        <begin position="41"/>
        <end position="73"/>
    </location>
</feature>
<dbReference type="GO" id="GO:0046872">
    <property type="term" value="F:metal ion binding"/>
    <property type="evidence" value="ECO:0007669"/>
    <property type="project" value="UniProtKB-KW"/>
</dbReference>
<dbReference type="Gene3D" id="3.30.470.20">
    <property type="entry name" value="ATP-grasp fold, B domain"/>
    <property type="match status" value="1"/>
</dbReference>
<proteinExistence type="inferred from homology"/>
<evidence type="ECO:0000259" key="10">
    <source>
        <dbReference type="Pfam" id="PF01326"/>
    </source>
</evidence>
<evidence type="ECO:0000256" key="3">
    <source>
        <dbReference type="ARBA" id="ARBA00022679"/>
    </source>
</evidence>
<evidence type="ECO:0000313" key="13">
    <source>
        <dbReference type="Proteomes" id="UP001143548"/>
    </source>
</evidence>
<evidence type="ECO:0000256" key="4">
    <source>
        <dbReference type="ARBA" id="ARBA00022723"/>
    </source>
</evidence>
<feature type="region of interest" description="Disordered" evidence="9">
    <location>
        <begin position="1"/>
        <end position="46"/>
    </location>
</feature>
<evidence type="ECO:0000256" key="7">
    <source>
        <dbReference type="ARBA" id="ARBA00022840"/>
    </source>
</evidence>
<keyword evidence="6" id="KW-0418">Kinase</keyword>
<feature type="compositionally biased region" description="Basic and acidic residues" evidence="9">
    <location>
        <begin position="77"/>
        <end position="88"/>
    </location>
</feature>
<evidence type="ECO:0008006" key="14">
    <source>
        <dbReference type="Google" id="ProtNLM"/>
    </source>
</evidence>
<comment type="cofactor">
    <cofactor evidence="1">
        <name>Mg(2+)</name>
        <dbReference type="ChEBI" id="CHEBI:18420"/>
    </cofactor>
</comment>
<evidence type="ECO:0000256" key="5">
    <source>
        <dbReference type="ARBA" id="ARBA00022741"/>
    </source>
</evidence>
<dbReference type="PANTHER" id="PTHR43030:SF1">
    <property type="entry name" value="PHOSPHOENOLPYRUVATE SYNTHASE"/>
    <property type="match status" value="1"/>
</dbReference>
<evidence type="ECO:0000256" key="2">
    <source>
        <dbReference type="ARBA" id="ARBA00007837"/>
    </source>
</evidence>
<dbReference type="InterPro" id="IPR002192">
    <property type="entry name" value="PPDK_AMP/ATP-bd"/>
</dbReference>
<feature type="domain" description="Pyruvate phosphate dikinase AMP/ATP-binding" evidence="10">
    <location>
        <begin position="130"/>
        <end position="297"/>
    </location>
</feature>
<sequence>MSPSPLYTPENVPSIKKRRNRLPNTRAKQLLRAADRDFNDPPPPPGLGECCGSSCDPCVNDLWKEELAVWRERWGDGAVEDGDKKGDEQGDESEGCVKMKMPGSWECSTAEDLPDASFTGQQKSYLNIVREYNGFDHLRIAFSVCVQRMTRSDTSGSGVTLFTDTETDLDRVVSINASWGLGEDNVQGTVNPDEHQVFEPLVSDGYVRGDKFIKMIYGNCQTPTRNVSTSKTERAVLVLTDRKIFQLTRRACTVETHYGCSRDMKWTSLTNGLSTVPARPGIVHSRRDATAAFKTYRLGHKGRTLTTGLAVYV</sequence>
<dbReference type="EMBL" id="BROQ01000019">
    <property type="protein sequence ID" value="GKZ19389.1"/>
    <property type="molecule type" value="Genomic_DNA"/>
</dbReference>
<keyword evidence="3" id="KW-0808">Transferase</keyword>
<dbReference type="Proteomes" id="UP001143548">
    <property type="component" value="Unassembled WGS sequence"/>
</dbReference>
<accession>A0A9W5YMI6</accession>
<dbReference type="InterPro" id="IPR019180">
    <property type="entry name" value="Oxidoreductase-like_N"/>
</dbReference>
<evidence type="ECO:0000256" key="6">
    <source>
        <dbReference type="ARBA" id="ARBA00022777"/>
    </source>
</evidence>
<dbReference type="AlphaFoldDB" id="A0A9W5YMI6"/>
<protein>
    <recommendedName>
        <fullName evidence="14">Oxidoreductase-like domain-containing protein</fullName>
    </recommendedName>
</protein>
<keyword evidence="4" id="KW-0479">Metal-binding</keyword>
<keyword evidence="8" id="KW-0460">Magnesium</keyword>
<evidence type="ECO:0000259" key="11">
    <source>
        <dbReference type="Pfam" id="PF09791"/>
    </source>
</evidence>
<keyword evidence="7" id="KW-0067">ATP-binding</keyword>
<evidence type="ECO:0000313" key="12">
    <source>
        <dbReference type="EMBL" id="GKZ19389.1"/>
    </source>
</evidence>
<dbReference type="Pfam" id="PF01326">
    <property type="entry name" value="PPDK_N"/>
    <property type="match status" value="1"/>
</dbReference>
<evidence type="ECO:0000256" key="9">
    <source>
        <dbReference type="SAM" id="MobiDB-lite"/>
    </source>
</evidence>
<reference evidence="12" key="1">
    <citation type="submission" date="2022-07" db="EMBL/GenBank/DDBJ databases">
        <title>Taxonomy of Aspergillus series Nigri: significant species reduction supported by multi-species coalescent approaches.</title>
        <authorList>
            <person name="Bian C."/>
            <person name="Kusuya Y."/>
            <person name="Sklenar F."/>
            <person name="D'hooge E."/>
            <person name="Yaguchi T."/>
            <person name="Takahashi H."/>
            <person name="Hubka V."/>
        </authorList>
    </citation>
    <scope>NUCLEOTIDE SEQUENCE</scope>
    <source>
        <strain evidence="12">CBS 733.88</strain>
    </source>
</reference>
<organism evidence="12 13">
    <name type="scientific">Aspergillus brasiliensis</name>
    <dbReference type="NCBI Taxonomy" id="319629"/>
    <lineage>
        <taxon>Eukaryota</taxon>
        <taxon>Fungi</taxon>
        <taxon>Dikarya</taxon>
        <taxon>Ascomycota</taxon>
        <taxon>Pezizomycotina</taxon>
        <taxon>Eurotiomycetes</taxon>
        <taxon>Eurotiomycetidae</taxon>
        <taxon>Eurotiales</taxon>
        <taxon>Aspergillaceae</taxon>
        <taxon>Aspergillus</taxon>
        <taxon>Aspergillus subgen. Circumdati</taxon>
    </lineage>
</organism>
<feature type="region of interest" description="Disordered" evidence="9">
    <location>
        <begin position="77"/>
        <end position="99"/>
    </location>
</feature>
<dbReference type="PANTHER" id="PTHR43030">
    <property type="entry name" value="PHOSPHOENOLPYRUVATE SYNTHASE"/>
    <property type="match status" value="1"/>
</dbReference>
<dbReference type="GO" id="GO:0005524">
    <property type="term" value="F:ATP binding"/>
    <property type="evidence" value="ECO:0007669"/>
    <property type="project" value="UniProtKB-KW"/>
</dbReference>
<dbReference type="GO" id="GO:0008986">
    <property type="term" value="F:pyruvate, water dikinase activity"/>
    <property type="evidence" value="ECO:0007669"/>
    <property type="project" value="InterPro"/>
</dbReference>
<gene>
    <name evidence="12" type="ORF">AbraCBS73388_003860</name>
</gene>
<name>A0A9W5YMI6_9EURO</name>
<evidence type="ECO:0000256" key="8">
    <source>
        <dbReference type="ARBA" id="ARBA00022842"/>
    </source>
</evidence>
<comment type="caution">
    <text evidence="12">The sequence shown here is derived from an EMBL/GenBank/DDBJ whole genome shotgun (WGS) entry which is preliminary data.</text>
</comment>
<dbReference type="InterPro" id="IPR006319">
    <property type="entry name" value="PEP_synth"/>
</dbReference>
<dbReference type="Pfam" id="PF09791">
    <property type="entry name" value="Oxidored-like"/>
    <property type="match status" value="1"/>
</dbReference>
<comment type="similarity">
    <text evidence="2">Belongs to the PEP-utilizing enzyme family.</text>
</comment>
<dbReference type="SUPFAM" id="SSF56059">
    <property type="entry name" value="Glutathione synthetase ATP-binding domain-like"/>
    <property type="match status" value="1"/>
</dbReference>